<sequence>MARHQGSVVMSQTETVECKVEKVGKVDKATTREDSSCQPALSDTSNTKPCNEAQVGAVQAVGTNIILKDQESSPDPGLVQQAVENVVPKLKIGPPPQRLRMSVPPLNFGAVDDASIYRSGYPKPENFSFLQGLKLKTILTLVPEPLSAEYLSFVHENGIRHVQIHIPANKDGIINITQKRMCMALSVVLERKNHPLLIHCNRGKHRTGCVVACLRKIQQSAPIGHHNDKNDDIVAEYRDYSHPKCRDDDMAFIRSFDPSALYAYASSKGWPVTPPPEPSNEKWADQEDALEFSLVDIASMKVPEEPDDSSL</sequence>
<evidence type="ECO:0000256" key="5">
    <source>
        <dbReference type="ARBA" id="ARBA00047927"/>
    </source>
</evidence>
<evidence type="ECO:0000256" key="2">
    <source>
        <dbReference type="ARBA" id="ARBA00022801"/>
    </source>
</evidence>
<evidence type="ECO:0000256" key="3">
    <source>
        <dbReference type="ARBA" id="ARBA00044949"/>
    </source>
</evidence>
<comment type="catalytic activity">
    <reaction evidence="5">
        <text>1,5-bis(diphospho)-1D-myo-inositol 2,3,4,6-tetrakisphosphate + H2O = 1-diphospho-1D-myo-inositol 2,3,4,5,6-pentakisphosphate + phosphate + 2 H(+)</text>
        <dbReference type="Rhea" id="RHEA:79699"/>
        <dbReference type="ChEBI" id="CHEBI:15377"/>
        <dbReference type="ChEBI" id="CHEBI:15378"/>
        <dbReference type="ChEBI" id="CHEBI:43474"/>
        <dbReference type="ChEBI" id="CHEBI:74946"/>
        <dbReference type="ChEBI" id="CHEBI:77983"/>
        <dbReference type="EC" id="3.6.1.52"/>
    </reaction>
    <physiologicalReaction direction="left-to-right" evidence="5">
        <dbReference type="Rhea" id="RHEA:79700"/>
    </physiologicalReaction>
</comment>
<comment type="caution">
    <text evidence="8">The sequence shown here is derived from an EMBL/GenBank/DDBJ whole genome shotgun (WGS) entry which is preliminary data.</text>
</comment>
<dbReference type="Gene3D" id="3.90.190.10">
    <property type="entry name" value="Protein tyrosine phosphatase superfamily"/>
    <property type="match status" value="1"/>
</dbReference>
<dbReference type="InterPro" id="IPR016130">
    <property type="entry name" value="Tyr_Pase_AS"/>
</dbReference>
<reference evidence="8 9" key="1">
    <citation type="submission" date="2024-07" db="EMBL/GenBank/DDBJ databases">
        <title>Draft sequence of the Neodothiora populina.</title>
        <authorList>
            <person name="Drown D.D."/>
            <person name="Schuette U.S."/>
            <person name="Buechlein A.B."/>
            <person name="Rusch D.R."/>
            <person name="Winton L.W."/>
            <person name="Adams G.A."/>
        </authorList>
    </citation>
    <scope>NUCLEOTIDE SEQUENCE [LARGE SCALE GENOMIC DNA]</scope>
    <source>
        <strain evidence="8 9">CPC 39397</strain>
    </source>
</reference>
<dbReference type="EMBL" id="JBFMKM010000008">
    <property type="protein sequence ID" value="KAL1304699.1"/>
    <property type="molecule type" value="Genomic_DNA"/>
</dbReference>
<evidence type="ECO:0000313" key="8">
    <source>
        <dbReference type="EMBL" id="KAL1304699.1"/>
    </source>
</evidence>
<dbReference type="EC" id="3.6.1.52" evidence="1"/>
<evidence type="ECO:0000256" key="4">
    <source>
        <dbReference type="ARBA" id="ARBA00047342"/>
    </source>
</evidence>
<accession>A0ABR3PFB3</accession>
<evidence type="ECO:0000256" key="6">
    <source>
        <dbReference type="SAM" id="MobiDB-lite"/>
    </source>
</evidence>
<dbReference type="RefSeq" id="XP_069200974.1">
    <property type="nucleotide sequence ID" value="XM_069343155.1"/>
</dbReference>
<dbReference type="PROSITE" id="PS50054">
    <property type="entry name" value="TYR_PHOSPHATASE_DUAL"/>
    <property type="match status" value="1"/>
</dbReference>
<gene>
    <name evidence="8" type="ORF">AAFC00_003650</name>
</gene>
<name>A0ABR3PFB3_9PEZI</name>
<evidence type="ECO:0000256" key="1">
    <source>
        <dbReference type="ARBA" id="ARBA00012527"/>
    </source>
</evidence>
<keyword evidence="9" id="KW-1185">Reference proteome</keyword>
<comment type="catalytic activity">
    <reaction evidence="4">
        <text>5-diphospho-1D-myo-inositol 1,2,3,4,6-pentakisphosphate + H2O = 1D-myo-inositol hexakisphosphate + phosphate + H(+)</text>
        <dbReference type="Rhea" id="RHEA:22384"/>
        <dbReference type="ChEBI" id="CHEBI:15377"/>
        <dbReference type="ChEBI" id="CHEBI:15378"/>
        <dbReference type="ChEBI" id="CHEBI:43474"/>
        <dbReference type="ChEBI" id="CHEBI:58130"/>
        <dbReference type="ChEBI" id="CHEBI:58628"/>
        <dbReference type="EC" id="3.6.1.52"/>
    </reaction>
    <physiologicalReaction direction="left-to-right" evidence="4">
        <dbReference type="Rhea" id="RHEA:22385"/>
    </physiologicalReaction>
</comment>
<dbReference type="Proteomes" id="UP001562354">
    <property type="component" value="Unassembled WGS sequence"/>
</dbReference>
<keyword evidence="2" id="KW-0378">Hydrolase</keyword>
<dbReference type="InterPro" id="IPR020422">
    <property type="entry name" value="TYR_PHOSPHATASE_DUAL_dom"/>
</dbReference>
<feature type="domain" description="Tyrosine-protein phosphatase" evidence="7">
    <location>
        <begin position="107"/>
        <end position="265"/>
    </location>
</feature>
<dbReference type="PANTHER" id="PTHR31126">
    <property type="entry name" value="TYROSINE-PROTEIN PHOSPHATASE"/>
    <property type="match status" value="1"/>
</dbReference>
<protein>
    <recommendedName>
        <fullName evidence="1">diphosphoinositol-polyphosphate diphosphatase</fullName>
        <ecNumber evidence="1">3.6.1.52</ecNumber>
    </recommendedName>
</protein>
<dbReference type="Pfam" id="PF03162">
    <property type="entry name" value="Y_phosphatase2"/>
    <property type="match status" value="1"/>
</dbReference>
<evidence type="ECO:0000313" key="9">
    <source>
        <dbReference type="Proteomes" id="UP001562354"/>
    </source>
</evidence>
<comment type="similarity">
    <text evidence="3">Belongs to the protein-tyrosine phosphatase family. Atypical dual-specificity phosphatase Siw14-like subfamily.</text>
</comment>
<dbReference type="InterPro" id="IPR004861">
    <property type="entry name" value="Siw14-like"/>
</dbReference>
<dbReference type="SUPFAM" id="SSF52799">
    <property type="entry name" value="(Phosphotyrosine protein) phosphatases II"/>
    <property type="match status" value="1"/>
</dbReference>
<dbReference type="GeneID" id="95977351"/>
<evidence type="ECO:0000259" key="7">
    <source>
        <dbReference type="PROSITE" id="PS50054"/>
    </source>
</evidence>
<dbReference type="InterPro" id="IPR029021">
    <property type="entry name" value="Prot-tyrosine_phosphatase-like"/>
</dbReference>
<dbReference type="PANTHER" id="PTHR31126:SF48">
    <property type="entry name" value="INOSITOL PHOSPHATASE SIW14"/>
    <property type="match status" value="1"/>
</dbReference>
<organism evidence="8 9">
    <name type="scientific">Neodothiora populina</name>
    <dbReference type="NCBI Taxonomy" id="2781224"/>
    <lineage>
        <taxon>Eukaryota</taxon>
        <taxon>Fungi</taxon>
        <taxon>Dikarya</taxon>
        <taxon>Ascomycota</taxon>
        <taxon>Pezizomycotina</taxon>
        <taxon>Dothideomycetes</taxon>
        <taxon>Dothideomycetidae</taxon>
        <taxon>Dothideales</taxon>
        <taxon>Dothioraceae</taxon>
        <taxon>Neodothiora</taxon>
    </lineage>
</organism>
<proteinExistence type="inferred from homology"/>
<feature type="region of interest" description="Disordered" evidence="6">
    <location>
        <begin position="28"/>
        <end position="49"/>
    </location>
</feature>
<feature type="compositionally biased region" description="Polar residues" evidence="6">
    <location>
        <begin position="36"/>
        <end position="49"/>
    </location>
</feature>
<dbReference type="PROSITE" id="PS00383">
    <property type="entry name" value="TYR_PHOSPHATASE_1"/>
    <property type="match status" value="1"/>
</dbReference>